<protein>
    <submittedName>
        <fullName evidence="1">Uncharacterized protein</fullName>
    </submittedName>
</protein>
<dbReference type="Proteomes" id="UP000177025">
    <property type="component" value="Unassembled WGS sequence"/>
</dbReference>
<proteinExistence type="predicted"/>
<evidence type="ECO:0000313" key="2">
    <source>
        <dbReference type="Proteomes" id="UP000177025"/>
    </source>
</evidence>
<gene>
    <name evidence="1" type="ORF">A2Y85_02380</name>
</gene>
<sequence length="330" mass="38662">MSLIIIALISFWDHSCETNAGIAYNNNIFAYSNEYIQDFMDQVRPYRFPFETYDDLELSQNISLLLRNKLINKHTTTFSIRSRIRHFLINKQKDYLSANLGIRQSFGKWAVKISYDLLPYYLIRYYRDPNGTGTDYAGCRVDYHEITGKVSISPSDKINFHFYYSRIDEKYHNPFAIYDAANNSGAVQLEQQVSPYLDLKLSYTFRASRTDTIGIDSIEDSPDASYDQHCPMLDIVYRRQMLLPVEIAIRYAYKFRNHLSDIPTDLLHFGRQDHIHDLNTSISFRLRTGMKFKCSFEQTWRNTTSTINNSIGQIKNYSQTKIDGALILYY</sequence>
<evidence type="ECO:0000313" key="1">
    <source>
        <dbReference type="EMBL" id="OGC43094.1"/>
    </source>
</evidence>
<reference evidence="1 2" key="1">
    <citation type="journal article" date="2016" name="Nat. Commun.">
        <title>Thousands of microbial genomes shed light on interconnected biogeochemical processes in an aquifer system.</title>
        <authorList>
            <person name="Anantharaman K."/>
            <person name="Brown C.T."/>
            <person name="Hug L.A."/>
            <person name="Sharon I."/>
            <person name="Castelle C.J."/>
            <person name="Probst A.J."/>
            <person name="Thomas B.C."/>
            <person name="Singh A."/>
            <person name="Wilkins M.J."/>
            <person name="Karaoz U."/>
            <person name="Brodie E.L."/>
            <person name="Williams K.H."/>
            <person name="Hubbard S.S."/>
            <person name="Banfield J.F."/>
        </authorList>
    </citation>
    <scope>NUCLEOTIDE SEQUENCE [LARGE SCALE GENOMIC DNA]</scope>
</reference>
<dbReference type="AlphaFoldDB" id="A0A1F4UDT5"/>
<dbReference type="EMBL" id="MEUM01000037">
    <property type="protein sequence ID" value="OGC43094.1"/>
    <property type="molecule type" value="Genomic_DNA"/>
</dbReference>
<name>A0A1F4UDT5_UNCW3</name>
<organism evidence="1 2">
    <name type="scientific">candidate division WOR-3 bacterium RBG_13_43_14</name>
    <dbReference type="NCBI Taxonomy" id="1802590"/>
    <lineage>
        <taxon>Bacteria</taxon>
        <taxon>Bacteria division WOR-3</taxon>
    </lineage>
</organism>
<comment type="caution">
    <text evidence="1">The sequence shown here is derived from an EMBL/GenBank/DDBJ whole genome shotgun (WGS) entry which is preliminary data.</text>
</comment>
<accession>A0A1F4UDT5</accession>
<dbReference type="SUPFAM" id="SSF56935">
    <property type="entry name" value="Porins"/>
    <property type="match status" value="1"/>
</dbReference>